<protein>
    <recommendedName>
        <fullName evidence="2">Type I restriction enzyme R protein N-terminal domain-containing protein</fullName>
    </recommendedName>
</protein>
<reference evidence="3 4" key="1">
    <citation type="submission" date="2012-08" db="EMBL/GenBank/DDBJ databases">
        <title>Whole genome shotgun sequence of Austwickia chelonae NBRC 105200.</title>
        <authorList>
            <person name="Yoshida I."/>
            <person name="Hosoyama A."/>
            <person name="Tsuchikane K."/>
            <person name="Katsumata H."/>
            <person name="Ando Y."/>
            <person name="Ohji S."/>
            <person name="Hamada M."/>
            <person name="Tamura T."/>
            <person name="Yamazoe A."/>
            <person name="Yamazaki S."/>
            <person name="Fujita N."/>
        </authorList>
    </citation>
    <scope>NUCLEOTIDE SEQUENCE [LARGE SCALE GENOMIC DNA]</scope>
    <source>
        <strain evidence="3 4">NBRC 105200</strain>
    </source>
</reference>
<comment type="caution">
    <text evidence="3">The sequence shown here is derived from an EMBL/GenBank/DDBJ whole genome shotgun (WGS) entry which is preliminary data.</text>
</comment>
<dbReference type="Proteomes" id="UP000008495">
    <property type="component" value="Unassembled WGS sequence"/>
</dbReference>
<organism evidence="3 4">
    <name type="scientific">Austwickia chelonae NBRC 105200</name>
    <dbReference type="NCBI Taxonomy" id="1184607"/>
    <lineage>
        <taxon>Bacteria</taxon>
        <taxon>Bacillati</taxon>
        <taxon>Actinomycetota</taxon>
        <taxon>Actinomycetes</taxon>
        <taxon>Micrococcales</taxon>
        <taxon>Dermatophilaceae</taxon>
        <taxon>Austwickia</taxon>
    </lineage>
</organism>
<dbReference type="eggNOG" id="COG4748">
    <property type="taxonomic scope" value="Bacteria"/>
</dbReference>
<evidence type="ECO:0000313" key="3">
    <source>
        <dbReference type="EMBL" id="GAB77959.1"/>
    </source>
</evidence>
<evidence type="ECO:0000313" key="4">
    <source>
        <dbReference type="Proteomes" id="UP000008495"/>
    </source>
</evidence>
<feature type="domain" description="Type I restriction enzyme R protein N-terminal" evidence="2">
    <location>
        <begin position="49"/>
        <end position="122"/>
    </location>
</feature>
<dbReference type="EMBL" id="BAGZ01000008">
    <property type="protein sequence ID" value="GAB77959.1"/>
    <property type="molecule type" value="Genomic_DNA"/>
</dbReference>
<dbReference type="PIRSF" id="PIRSF035009">
    <property type="entry name" value="UCP035009_HSDR_N"/>
    <property type="match status" value="1"/>
</dbReference>
<dbReference type="OrthoDB" id="9148007at2"/>
<dbReference type="AlphaFoldDB" id="K6VMK2"/>
<accession>K6VMK2</accession>
<dbReference type="InterPro" id="IPR029464">
    <property type="entry name" value="HSDR_N"/>
</dbReference>
<proteinExistence type="predicted"/>
<gene>
    <name evidence="3" type="ORF">AUCHE_08_02020</name>
</gene>
<evidence type="ECO:0000259" key="2">
    <source>
        <dbReference type="Pfam" id="PF13588"/>
    </source>
</evidence>
<dbReference type="Pfam" id="PF13588">
    <property type="entry name" value="HSDR_N_2"/>
    <property type="match status" value="1"/>
</dbReference>
<keyword evidence="4" id="KW-1185">Reference proteome</keyword>
<sequence length="372" mass="41597">MAGVEESLGELAKRARGYSSSLATEEATKNAIVMPFISQVLGYDVFNPEEVIPEFVADLGLKRGEKIDYAIKHADRVHMLIEVKKVGEELSLAHASQLVRYFHTSDARIGVLTNGLSWRFYTDLDKPNIMDERPFLQLDLNDIDPSTLPHLTKMTKAAFDLDSVIAAAEELKYVSAIKREIADEISSPSEDFVKLFTKRVYHGYLNARAVEQFTALTEKAAKQYVNDRVNARLKTALADQAPLIGVSPEVEITSAVIPPEGTNTPGEPASDDRPEVSTTEEELEAFRIVRAIVAGVVPVQRVFIRDAQSYCSVFLDDNNRKPIVRLYFNGRIKRLGLFDVNKDQSKVDIEVLEDIYGHAEEIRQIVAHYASL</sequence>
<name>K6VMK2_9MICO</name>
<feature type="region of interest" description="Disordered" evidence="1">
    <location>
        <begin position="256"/>
        <end position="277"/>
    </location>
</feature>
<dbReference type="STRING" id="100225.SAMN05421595_0470"/>
<dbReference type="InterPro" id="IPR017035">
    <property type="entry name" value="UCP035009_HsdR_All3000-type"/>
</dbReference>
<evidence type="ECO:0000256" key="1">
    <source>
        <dbReference type="SAM" id="MobiDB-lite"/>
    </source>
</evidence>
<dbReference type="RefSeq" id="WP_006502711.1">
    <property type="nucleotide sequence ID" value="NZ_BAGZ01000008.1"/>
</dbReference>